<sequence length="327" mass="34421">MTPLPIPSSIFSLPFLYLLVGLLLAFVALLTAFDRAHPRRFTSSLFWGLYASVYLLGDFMAPALAGAIMLAMALLAGCGLVKPGKHGTLAEPERRASAARLGNRLFLPALVIPVVTVLGATLLKDVQIGELALFDKAHLTLASLGLGSLLAIGAACWLTRATPVQSLREARRLVDAMSWAVTLPHMLAVLGLLFTEAGVGKAVAAVTTTWFDADSRFTAVALYCIGMALFTVIMGNGFAAFPVIASGIGVPVLVGQYDANPAVMAAIGMFSAYCGTLMTPMAANFNIVPAALLELPDKNAVIKAQIPTALPLLAANIVLLYFLMNFS</sequence>
<dbReference type="Pfam" id="PF06166">
    <property type="entry name" value="DUF979"/>
    <property type="match status" value="1"/>
</dbReference>
<feature type="transmembrane region" description="Helical" evidence="1">
    <location>
        <begin position="179"/>
        <end position="200"/>
    </location>
</feature>
<evidence type="ECO:0000313" key="2">
    <source>
        <dbReference type="EMBL" id="MFC5458408.1"/>
    </source>
</evidence>
<feature type="transmembrane region" description="Helical" evidence="1">
    <location>
        <begin position="302"/>
        <end position="323"/>
    </location>
</feature>
<feature type="transmembrane region" description="Helical" evidence="1">
    <location>
        <begin position="105"/>
        <end position="123"/>
    </location>
</feature>
<accession>A0ABW0L095</accession>
<feature type="transmembrane region" description="Helical" evidence="1">
    <location>
        <begin position="15"/>
        <end position="33"/>
    </location>
</feature>
<dbReference type="Proteomes" id="UP001596050">
    <property type="component" value="Unassembled WGS sequence"/>
</dbReference>
<feature type="transmembrane region" description="Helical" evidence="1">
    <location>
        <begin position="220"/>
        <end position="250"/>
    </location>
</feature>
<comment type="caution">
    <text evidence="2">The sequence shown here is derived from an EMBL/GenBank/DDBJ whole genome shotgun (WGS) entry which is preliminary data.</text>
</comment>
<feature type="transmembrane region" description="Helical" evidence="1">
    <location>
        <begin position="138"/>
        <end position="158"/>
    </location>
</feature>
<keyword evidence="1" id="KW-0812">Transmembrane</keyword>
<proteinExistence type="predicted"/>
<dbReference type="EMBL" id="JBHSMU010000003">
    <property type="protein sequence ID" value="MFC5458408.1"/>
    <property type="molecule type" value="Genomic_DNA"/>
</dbReference>
<keyword evidence="3" id="KW-1185">Reference proteome</keyword>
<evidence type="ECO:0000313" key="3">
    <source>
        <dbReference type="Proteomes" id="UP001596050"/>
    </source>
</evidence>
<keyword evidence="1" id="KW-0472">Membrane</keyword>
<protein>
    <submittedName>
        <fullName evidence="2">DUF979 domain-containing protein</fullName>
    </submittedName>
</protein>
<reference evidence="3" key="1">
    <citation type="journal article" date="2019" name="Int. J. Syst. Evol. Microbiol.">
        <title>The Global Catalogue of Microorganisms (GCM) 10K type strain sequencing project: providing services to taxonomists for standard genome sequencing and annotation.</title>
        <authorList>
            <consortium name="The Broad Institute Genomics Platform"/>
            <consortium name="The Broad Institute Genome Sequencing Center for Infectious Disease"/>
            <person name="Wu L."/>
            <person name="Ma J."/>
        </authorList>
    </citation>
    <scope>NUCLEOTIDE SEQUENCE [LARGE SCALE GENOMIC DNA]</scope>
    <source>
        <strain evidence="3">KACC 12649</strain>
    </source>
</reference>
<dbReference type="InterPro" id="IPR009323">
    <property type="entry name" value="DUF979"/>
</dbReference>
<feature type="transmembrane region" description="Helical" evidence="1">
    <location>
        <begin position="63"/>
        <end position="84"/>
    </location>
</feature>
<dbReference type="RefSeq" id="WP_379779233.1">
    <property type="nucleotide sequence ID" value="NZ_JBHSMU010000003.1"/>
</dbReference>
<gene>
    <name evidence="2" type="ORF">ACFPN5_01130</name>
</gene>
<evidence type="ECO:0000256" key="1">
    <source>
        <dbReference type="SAM" id="Phobius"/>
    </source>
</evidence>
<name>A0ABW0L095_9BURK</name>
<keyword evidence="1" id="KW-1133">Transmembrane helix</keyword>
<organism evidence="2 3">
    <name type="scientific">Massilia niabensis</name>
    <dbReference type="NCBI Taxonomy" id="544910"/>
    <lineage>
        <taxon>Bacteria</taxon>
        <taxon>Pseudomonadati</taxon>
        <taxon>Pseudomonadota</taxon>
        <taxon>Betaproteobacteria</taxon>
        <taxon>Burkholderiales</taxon>
        <taxon>Oxalobacteraceae</taxon>
        <taxon>Telluria group</taxon>
        <taxon>Massilia</taxon>
    </lineage>
</organism>
<feature type="transmembrane region" description="Helical" evidence="1">
    <location>
        <begin position="262"/>
        <end position="282"/>
    </location>
</feature>